<dbReference type="SMART" id="SM00059">
    <property type="entry name" value="FN2"/>
    <property type="match status" value="1"/>
</dbReference>
<evidence type="ECO:0000256" key="4">
    <source>
        <dbReference type="ARBA" id="ARBA00022729"/>
    </source>
</evidence>
<keyword evidence="3" id="KW-0812">Transmembrane</keyword>
<reference evidence="14" key="1">
    <citation type="submission" date="2025-08" db="UniProtKB">
        <authorList>
            <consortium name="Ensembl"/>
        </authorList>
    </citation>
    <scope>IDENTIFICATION</scope>
</reference>
<dbReference type="CDD" id="cd23407">
    <property type="entry name" value="beta-trefoil_Ricin_MRC1"/>
    <property type="match status" value="1"/>
</dbReference>
<comment type="subcellular location">
    <subcellularLocation>
        <location evidence="1">Membrane</location>
        <topology evidence="1">Single-pass membrane protein</topology>
    </subcellularLocation>
</comment>
<feature type="domain" description="C-type lectin" evidence="12">
    <location>
        <begin position="654"/>
        <end position="741"/>
    </location>
</feature>
<feature type="domain" description="C-type lectin" evidence="12">
    <location>
        <begin position="900"/>
        <end position="1026"/>
    </location>
</feature>
<dbReference type="SMART" id="SM00034">
    <property type="entry name" value="CLECT"/>
    <property type="match status" value="8"/>
</dbReference>
<dbReference type="Pfam" id="PF24562">
    <property type="entry name" value="CysR_MRC2_N"/>
    <property type="match status" value="1"/>
</dbReference>
<dbReference type="PROSITE" id="PS51092">
    <property type="entry name" value="FN2_2"/>
    <property type="match status" value="1"/>
</dbReference>
<dbReference type="CDD" id="cd00037">
    <property type="entry name" value="CLECT"/>
    <property type="match status" value="7"/>
</dbReference>
<dbReference type="PROSITE" id="PS00023">
    <property type="entry name" value="FN2_1"/>
    <property type="match status" value="1"/>
</dbReference>
<evidence type="ECO:0000256" key="3">
    <source>
        <dbReference type="ARBA" id="ARBA00022692"/>
    </source>
</evidence>
<dbReference type="Proteomes" id="UP000472275">
    <property type="component" value="Chromosome 3"/>
</dbReference>
<dbReference type="Gene3D" id="3.10.100.10">
    <property type="entry name" value="Mannose-Binding Protein A, subunit A"/>
    <property type="match status" value="8"/>
</dbReference>
<dbReference type="PROSITE" id="PS50231">
    <property type="entry name" value="RICIN_B_LECTIN"/>
    <property type="match status" value="1"/>
</dbReference>
<dbReference type="FunFam" id="2.80.10.50:FF:000032">
    <property type="entry name" value="macrophage mannose receptor 1"/>
    <property type="match status" value="1"/>
</dbReference>
<feature type="domain" description="Fibronectin type-II" evidence="13">
    <location>
        <begin position="161"/>
        <end position="209"/>
    </location>
</feature>
<dbReference type="FunFam" id="3.10.100.10:FF:000016">
    <property type="entry name" value="macrophage mannose receptor 1"/>
    <property type="match status" value="1"/>
</dbReference>
<dbReference type="GO" id="GO:0006897">
    <property type="term" value="P:endocytosis"/>
    <property type="evidence" value="ECO:0007669"/>
    <property type="project" value="UniProtKB-KW"/>
</dbReference>
<dbReference type="InterPro" id="IPR035992">
    <property type="entry name" value="Ricin_B-like_lectins"/>
</dbReference>
<dbReference type="InterPro" id="IPR000562">
    <property type="entry name" value="FN_type2_dom"/>
</dbReference>
<keyword evidence="6" id="KW-1133">Transmembrane helix</keyword>
<feature type="domain" description="C-type lectin" evidence="12">
    <location>
        <begin position="1048"/>
        <end position="1159"/>
    </location>
</feature>
<keyword evidence="15" id="KW-1185">Reference proteome</keyword>
<sequence length="1363" mass="154829">MPLLPSPFCFLRLRLVSQYIETFLIYNKVNKLCLQASIAQSVRTATCHQDNESQKFRWITDHQLMSVRLNLCLGVPLKEDHAVISLYPCNRTSELQWWECRNESILAIQGEDLFFSPGNEEHDNVLLKKGLSAKNKWKIYGAMDVLCSRGYEETFTLLGNAFGAPCVFPFMYNKQWYAECTNAGRSDGWLWCATTADYDTDQRYGFCPSKGNSHQLWGCYLLTNVHYQINSESALTWHQARKSCQQQNAELLSITDIHEQTYLKELTEGTDSALWIGLNRLDLRSGWQWIGGSPFQYLNWAPGSPSPESGKLCAVLNPETKAKWQNWECDQKLGYICKKRNFTLVASGDTGPVTCPDGWVPYIDHCYKIFRETKGWEEALTSCQKEGSHLASIQSLEEHSFLVSRLGYKPTDKLWIGLNDHKVQMYFEWSDGMPVTYTKWHLGEPSTTNNRPEDCVLIKGQDGYWADYVCEKKAGYICKRKAISQIVREKEITDAGCKKGWRRYGTYCYFIGHVSATFSEANTTCEGEKGYLATVENRYEQAYLTSLVGLRPEKYFWLGLSDVEDQGTFRWANGEAVSFTHWDAAMPGSNPGCVAMTTGTAAGLWNVLDCETKQKYICKQWAKSATAPPIPTTAPVPTCPEGWVSNSHSSSCFKCFYRSNIKKKSWLEARDFCRQIGGDLVTINSKEEIPLVIRAIATRCSFQRVWLGIFSLNPDEGFAWSDGSPVSILIFHQICLLKMLWGYLIYLPAYKTTADGWVIYEDRLYYISKEYVSMEKAQEFCRMNSADLAVVNSNSERRFLQRALKENSRGYFIGLKVSLDKKFSWIDGTPVTYVAWAPNEPNFANNDENCVVMLSKQGLWNDVNCGSSNKFVCEKHNSSVNSTFASPLPPGGCPESWFFFNNKCFKIFASNVTRKLMWHAARDACIDLGGNLATIPNEQVQAFLFYHLKDATTNVWIGMNDINEESTFLWTDGSTVFYTNWVNGAPEQKQSYFDYYDYERLTDITVESDGKWRDDSCDNERGYICQMNSFTMQSEVRTTNPSSGFARYGDGSYSIVSSEMQWEEARKNCQDKSAELASISDAYIHSFLWIQMLKYGEPVWIGLNSNMTGSYYKWTDNLKTRYTKWAAGEPKEKNACVYLDLDGTWKTASCNESYFSVCKTSDAIAPTDPAQLPGDCPEAAELQAWIPYRGHCYYLEASAGTSWALASLKCAQLGATLVSVESMDESDFLIHTIQPLGNKVGGFWIGLYRNVDGQWLWLDNAVLDFVNWDEKESSVEHHCVEMAAPSGYWDNTDCSSEKGFICKKPKGKSLVTQPLVTEQICLLVTVTALHHIIGMASVKHLRKLMTFPGTKYCNSCYTLARRN</sequence>
<evidence type="ECO:0000256" key="10">
    <source>
        <dbReference type="ARBA" id="ARBA00023180"/>
    </source>
</evidence>
<feature type="domain" description="C-type lectin" evidence="12">
    <location>
        <begin position="760"/>
        <end position="874"/>
    </location>
</feature>
<dbReference type="FunFam" id="3.10.100.10:FF:000023">
    <property type="entry name" value="Macrophage mannose receptor 1"/>
    <property type="match status" value="1"/>
</dbReference>
<dbReference type="FunFam" id="3.10.100.10:FF:000022">
    <property type="entry name" value="Mannose receptor C-type 1"/>
    <property type="match status" value="1"/>
</dbReference>
<keyword evidence="9" id="KW-0675">Receptor</keyword>
<feature type="domain" description="C-type lectin" evidence="12">
    <location>
        <begin position="362"/>
        <end position="479"/>
    </location>
</feature>
<dbReference type="FunFam" id="3.10.100.10:FF:000025">
    <property type="entry name" value="Mannose receptor C-type 1"/>
    <property type="match status" value="1"/>
</dbReference>
<dbReference type="Pfam" id="PF00059">
    <property type="entry name" value="Lectin_C"/>
    <property type="match status" value="8"/>
</dbReference>
<evidence type="ECO:0000259" key="13">
    <source>
        <dbReference type="PROSITE" id="PS51092"/>
    </source>
</evidence>
<dbReference type="PROSITE" id="PS50041">
    <property type="entry name" value="C_TYPE_LECTIN_2"/>
    <property type="match status" value="8"/>
</dbReference>
<keyword evidence="10" id="KW-0325">Glycoprotein</keyword>
<evidence type="ECO:0000256" key="5">
    <source>
        <dbReference type="ARBA" id="ARBA00022737"/>
    </source>
</evidence>
<dbReference type="Gene3D" id="2.10.10.10">
    <property type="entry name" value="Fibronectin, type II, collagen-binding"/>
    <property type="match status" value="1"/>
</dbReference>
<keyword evidence="8 11" id="KW-1015">Disulfide bond</keyword>
<dbReference type="InterPro" id="IPR036943">
    <property type="entry name" value="FN_type2_sf"/>
</dbReference>
<dbReference type="PRINTS" id="PR00013">
    <property type="entry name" value="FNTYPEII"/>
</dbReference>
<evidence type="ECO:0000313" key="15">
    <source>
        <dbReference type="Proteomes" id="UP000472275"/>
    </source>
</evidence>
<dbReference type="InterPro" id="IPR050111">
    <property type="entry name" value="C-type_lectin/snaclec_domain"/>
</dbReference>
<dbReference type="SMART" id="SM00458">
    <property type="entry name" value="RICIN"/>
    <property type="match status" value="1"/>
</dbReference>
<feature type="disulfide bond" evidence="11">
    <location>
        <begin position="180"/>
        <end position="207"/>
    </location>
</feature>
<dbReference type="Ensembl" id="ENSACCT00020009195.1">
    <property type="protein sequence ID" value="ENSACCP00020008812.1"/>
    <property type="gene ID" value="ENSACCG00020005733.1"/>
</dbReference>
<reference evidence="14" key="2">
    <citation type="submission" date="2025-09" db="UniProtKB">
        <authorList>
            <consortium name="Ensembl"/>
        </authorList>
    </citation>
    <scope>IDENTIFICATION</scope>
</reference>
<dbReference type="Gene3D" id="2.80.10.50">
    <property type="match status" value="1"/>
</dbReference>
<dbReference type="InterPro" id="IPR001304">
    <property type="entry name" value="C-type_lectin-like"/>
</dbReference>
<feature type="domain" description="C-type lectin" evidence="12">
    <location>
        <begin position="1188"/>
        <end position="1303"/>
    </location>
</feature>
<dbReference type="InterPro" id="IPR016187">
    <property type="entry name" value="CTDL_fold"/>
</dbReference>
<evidence type="ECO:0000256" key="8">
    <source>
        <dbReference type="ARBA" id="ARBA00023157"/>
    </source>
</evidence>
<evidence type="ECO:0000256" key="11">
    <source>
        <dbReference type="PROSITE-ProRule" id="PRU00479"/>
    </source>
</evidence>
<evidence type="ECO:0000256" key="7">
    <source>
        <dbReference type="ARBA" id="ARBA00023136"/>
    </source>
</evidence>
<keyword evidence="7" id="KW-0472">Membrane</keyword>
<proteinExistence type="predicted"/>
<dbReference type="FunFam" id="2.10.10.10:FF:000001">
    <property type="entry name" value="Fibronectin 1a isoform 1"/>
    <property type="match status" value="1"/>
</dbReference>
<name>A0A663E968_AQUCH</name>
<dbReference type="FunFam" id="3.10.100.10:FF:000030">
    <property type="entry name" value="Mannose receptor C-type 1"/>
    <property type="match status" value="1"/>
</dbReference>
<feature type="domain" description="C-type lectin" evidence="12">
    <location>
        <begin position="504"/>
        <end position="619"/>
    </location>
</feature>
<dbReference type="PANTHER" id="PTHR22803">
    <property type="entry name" value="MANNOSE, PHOSPHOLIPASE, LECTIN RECEPTOR RELATED"/>
    <property type="match status" value="1"/>
</dbReference>
<feature type="domain" description="C-type lectin" evidence="12">
    <location>
        <begin position="227"/>
        <end position="338"/>
    </location>
</feature>
<accession>A0A663E968</accession>
<evidence type="ECO:0008006" key="16">
    <source>
        <dbReference type="Google" id="ProtNLM"/>
    </source>
</evidence>
<dbReference type="InterPro" id="IPR018378">
    <property type="entry name" value="C-type_lectin_CS"/>
</dbReference>
<evidence type="ECO:0000256" key="6">
    <source>
        <dbReference type="ARBA" id="ARBA00022989"/>
    </source>
</evidence>
<dbReference type="SUPFAM" id="SSF56436">
    <property type="entry name" value="C-type lectin-like"/>
    <property type="match status" value="8"/>
</dbReference>
<evidence type="ECO:0000259" key="12">
    <source>
        <dbReference type="PROSITE" id="PS50041"/>
    </source>
</evidence>
<gene>
    <name evidence="14" type="primary">LOC115338894</name>
</gene>
<evidence type="ECO:0000256" key="1">
    <source>
        <dbReference type="ARBA" id="ARBA00004167"/>
    </source>
</evidence>
<dbReference type="GO" id="GO:0016020">
    <property type="term" value="C:membrane"/>
    <property type="evidence" value="ECO:0007669"/>
    <property type="project" value="UniProtKB-SubCell"/>
</dbReference>
<organism evidence="14 15">
    <name type="scientific">Aquila chrysaetos chrysaetos</name>
    <dbReference type="NCBI Taxonomy" id="223781"/>
    <lineage>
        <taxon>Eukaryota</taxon>
        <taxon>Metazoa</taxon>
        <taxon>Chordata</taxon>
        <taxon>Craniata</taxon>
        <taxon>Vertebrata</taxon>
        <taxon>Euteleostomi</taxon>
        <taxon>Archelosauria</taxon>
        <taxon>Archosauria</taxon>
        <taxon>Dinosauria</taxon>
        <taxon>Saurischia</taxon>
        <taxon>Theropoda</taxon>
        <taxon>Coelurosauria</taxon>
        <taxon>Aves</taxon>
        <taxon>Neognathae</taxon>
        <taxon>Neoaves</taxon>
        <taxon>Telluraves</taxon>
        <taxon>Accipitrimorphae</taxon>
        <taxon>Accipitriformes</taxon>
        <taxon>Accipitridae</taxon>
        <taxon>Accipitrinae</taxon>
        <taxon>Aquila</taxon>
    </lineage>
</organism>
<feature type="disulfide bond" evidence="11">
    <location>
        <begin position="166"/>
        <end position="192"/>
    </location>
</feature>
<evidence type="ECO:0000256" key="9">
    <source>
        <dbReference type="ARBA" id="ARBA00023170"/>
    </source>
</evidence>
<dbReference type="InterPro" id="IPR016186">
    <property type="entry name" value="C-type_lectin-like/link_sf"/>
</dbReference>
<dbReference type="FunFam" id="3.10.100.10:FF:000031">
    <property type="entry name" value="macrophage mannose receptor 1"/>
    <property type="match status" value="1"/>
</dbReference>
<dbReference type="PROSITE" id="PS00615">
    <property type="entry name" value="C_TYPE_LECTIN_1"/>
    <property type="match status" value="4"/>
</dbReference>
<dbReference type="GO" id="GO:0031012">
    <property type="term" value="C:extracellular matrix"/>
    <property type="evidence" value="ECO:0007669"/>
    <property type="project" value="UniProtKB-ARBA"/>
</dbReference>
<dbReference type="GeneTree" id="ENSGT01050000244842"/>
<dbReference type="FunFam" id="3.10.100.10:FF:000027">
    <property type="entry name" value="Mannose receptor, C type 1"/>
    <property type="match status" value="1"/>
</dbReference>
<keyword evidence="5" id="KW-0677">Repeat</keyword>
<protein>
    <recommendedName>
        <fullName evidence="16">Mannose receptor C-type 1</fullName>
    </recommendedName>
</protein>
<evidence type="ECO:0000313" key="14">
    <source>
        <dbReference type="Ensembl" id="ENSACCP00020008812.1"/>
    </source>
</evidence>
<dbReference type="SUPFAM" id="SSF50370">
    <property type="entry name" value="Ricin B-like lectins"/>
    <property type="match status" value="1"/>
</dbReference>
<keyword evidence="2" id="KW-0254">Endocytosis</keyword>
<evidence type="ECO:0000256" key="2">
    <source>
        <dbReference type="ARBA" id="ARBA00022583"/>
    </source>
</evidence>
<dbReference type="CDD" id="cd00062">
    <property type="entry name" value="FN2"/>
    <property type="match status" value="1"/>
</dbReference>
<dbReference type="InterPro" id="IPR000772">
    <property type="entry name" value="Ricin_B_lectin"/>
</dbReference>
<dbReference type="Pfam" id="PF00040">
    <property type="entry name" value="fn2"/>
    <property type="match status" value="1"/>
</dbReference>
<keyword evidence="4" id="KW-0732">Signal</keyword>